<dbReference type="Proteomes" id="UP000078148">
    <property type="component" value="Chromosome"/>
</dbReference>
<dbReference type="CDD" id="cd13597">
    <property type="entry name" value="PBP2_lipoprotein_Tp32"/>
    <property type="match status" value="1"/>
</dbReference>
<dbReference type="InterPro" id="IPR004872">
    <property type="entry name" value="Lipoprotein_NlpA"/>
</dbReference>
<comment type="similarity">
    <text evidence="6">Belongs to the nlpA lipoprotein family.</text>
</comment>
<dbReference type="AlphaFoldDB" id="A0A172ZKX8"/>
<feature type="signal peptide" evidence="8">
    <location>
        <begin position="1"/>
        <end position="18"/>
    </location>
</feature>
<keyword evidence="3" id="KW-0472">Membrane</keyword>
<keyword evidence="4" id="KW-0564">Palmitate</keyword>
<proteinExistence type="inferred from homology"/>
<dbReference type="PANTHER" id="PTHR30429:SF0">
    <property type="entry name" value="METHIONINE-BINDING LIPOPROTEIN METQ"/>
    <property type="match status" value="1"/>
</dbReference>
<feature type="chain" id="PRO_5039275031" description="Lipoprotein" evidence="8">
    <location>
        <begin position="19"/>
        <end position="279"/>
    </location>
</feature>
<dbReference type="SUPFAM" id="SSF53850">
    <property type="entry name" value="Periplasmic binding protein-like II"/>
    <property type="match status" value="1"/>
</dbReference>
<accession>A0A172ZKX8</accession>
<keyword evidence="10" id="KW-1185">Reference proteome</keyword>
<evidence type="ECO:0000256" key="3">
    <source>
        <dbReference type="ARBA" id="ARBA00023136"/>
    </source>
</evidence>
<dbReference type="KEGG" id="pbv:AR543_20705"/>
<dbReference type="Pfam" id="PF03180">
    <property type="entry name" value="Lipoprotein_9"/>
    <property type="match status" value="1"/>
</dbReference>
<evidence type="ECO:0000256" key="4">
    <source>
        <dbReference type="ARBA" id="ARBA00023139"/>
    </source>
</evidence>
<protein>
    <recommendedName>
        <fullName evidence="6">Lipoprotein</fullName>
    </recommendedName>
</protein>
<comment type="subcellular location">
    <subcellularLocation>
        <location evidence="1">Membrane</location>
        <topology evidence="1">Lipid-anchor</topology>
    </subcellularLocation>
</comment>
<dbReference type="OrthoDB" id="9812878at2"/>
<dbReference type="PIRSF" id="PIRSF002854">
    <property type="entry name" value="MetQ"/>
    <property type="match status" value="1"/>
</dbReference>
<reference evidence="9 10" key="2">
    <citation type="journal article" date="2016" name="Int. J. Syst. Evol. Microbiol.">
        <title>Paenibacillus bovis sp. nov., isolated from raw yak (Bos grunniens) milk.</title>
        <authorList>
            <person name="Gao C."/>
            <person name="Han J."/>
            <person name="Liu Z."/>
            <person name="Xu X."/>
            <person name="Hang F."/>
            <person name="Wu Z."/>
        </authorList>
    </citation>
    <scope>NUCLEOTIDE SEQUENCE [LARGE SCALE GENOMIC DNA]</scope>
    <source>
        <strain evidence="9 10">BD3526</strain>
    </source>
</reference>
<evidence type="ECO:0000313" key="9">
    <source>
        <dbReference type="EMBL" id="ANF98193.1"/>
    </source>
</evidence>
<keyword evidence="5 6" id="KW-0449">Lipoprotein</keyword>
<dbReference type="Gene3D" id="3.40.190.10">
    <property type="entry name" value="Periplasmic binding protein-like II"/>
    <property type="match status" value="2"/>
</dbReference>
<evidence type="ECO:0000256" key="2">
    <source>
        <dbReference type="ARBA" id="ARBA00022729"/>
    </source>
</evidence>
<gene>
    <name evidence="9" type="ORF">AR543_20705</name>
</gene>
<dbReference type="STRING" id="1616788.AR543_20705"/>
<dbReference type="RefSeq" id="WP_060536271.1">
    <property type="nucleotide sequence ID" value="NZ_CP013023.1"/>
</dbReference>
<dbReference type="PROSITE" id="PS51257">
    <property type="entry name" value="PROKAR_LIPOPROTEIN"/>
    <property type="match status" value="1"/>
</dbReference>
<reference evidence="10" key="1">
    <citation type="submission" date="2015-10" db="EMBL/GenBank/DDBJ databases">
        <title>Genome of Paenibacillus bovis sp. nov.</title>
        <authorList>
            <person name="Wu Z."/>
            <person name="Gao C."/>
            <person name="Liu Z."/>
            <person name="Zheng H."/>
        </authorList>
    </citation>
    <scope>NUCLEOTIDE SEQUENCE [LARGE SCALE GENOMIC DNA]</scope>
    <source>
        <strain evidence="10">BD3526</strain>
    </source>
</reference>
<evidence type="ECO:0000256" key="7">
    <source>
        <dbReference type="PIRSR" id="PIRSR002854-1"/>
    </source>
</evidence>
<keyword evidence="2 8" id="KW-0732">Signal</keyword>
<evidence type="ECO:0000256" key="1">
    <source>
        <dbReference type="ARBA" id="ARBA00004635"/>
    </source>
</evidence>
<evidence type="ECO:0000256" key="6">
    <source>
        <dbReference type="PIRNR" id="PIRNR002854"/>
    </source>
</evidence>
<organism evidence="9 10">
    <name type="scientific">Paenibacillus bovis</name>
    <dbReference type="NCBI Taxonomy" id="1616788"/>
    <lineage>
        <taxon>Bacteria</taxon>
        <taxon>Bacillati</taxon>
        <taxon>Bacillota</taxon>
        <taxon>Bacilli</taxon>
        <taxon>Bacillales</taxon>
        <taxon>Paenibacillaceae</taxon>
        <taxon>Paenibacillus</taxon>
    </lineage>
</organism>
<evidence type="ECO:0000256" key="8">
    <source>
        <dbReference type="SAM" id="SignalP"/>
    </source>
</evidence>
<dbReference type="GO" id="GO:0016020">
    <property type="term" value="C:membrane"/>
    <property type="evidence" value="ECO:0007669"/>
    <property type="project" value="UniProtKB-SubCell"/>
</dbReference>
<dbReference type="EMBL" id="CP013023">
    <property type="protein sequence ID" value="ANF98193.1"/>
    <property type="molecule type" value="Genomic_DNA"/>
</dbReference>
<evidence type="ECO:0000313" key="10">
    <source>
        <dbReference type="Proteomes" id="UP000078148"/>
    </source>
</evidence>
<feature type="lipid moiety-binding region" description="S-diacylglycerol cysteine" evidence="7">
    <location>
        <position position="20"/>
    </location>
</feature>
<sequence>MKKWALALISIMLIAVVAACGNKNTGDSASSGAAEGSKEVTLRVGATAVPHAEILNHLKPILAKEGVNLEVVEFTDYIQPNVQLNDSKLDANYFQTKPYLDEQNKSRGMNLVTVQGVHIEPFGGYSKKYTSLDQLPDGATIAIPNEVSNGARALILLANNGLIELKDKTNITSDVKDITANPKNLKFVPMDAAMLTRQLNQVDMAMINMNYVLEAKIDPKSALVVEDSSAPYANYLVSREDNKDSDAIQKLAKALTSDDTKKFIEEQYKGAVIPAFETK</sequence>
<name>A0A172ZKX8_9BACL</name>
<dbReference type="PANTHER" id="PTHR30429">
    <property type="entry name" value="D-METHIONINE-BINDING LIPOPROTEIN METQ"/>
    <property type="match status" value="1"/>
</dbReference>
<evidence type="ECO:0000256" key="5">
    <source>
        <dbReference type="ARBA" id="ARBA00023288"/>
    </source>
</evidence>